<feature type="domain" description="RNA polymerase sigma-70 region 2" evidence="5">
    <location>
        <begin position="6"/>
        <end position="55"/>
    </location>
</feature>
<dbReference type="EMBL" id="CACVAY010000145">
    <property type="protein sequence ID" value="CAA6827909.1"/>
    <property type="molecule type" value="Genomic_DNA"/>
</dbReference>
<dbReference type="PANTHER" id="PTHR43133">
    <property type="entry name" value="RNA POLYMERASE ECF-TYPE SIGMA FACTO"/>
    <property type="match status" value="1"/>
</dbReference>
<dbReference type="Gene3D" id="1.10.1740.10">
    <property type="match status" value="1"/>
</dbReference>
<dbReference type="CDD" id="cd06171">
    <property type="entry name" value="Sigma70_r4"/>
    <property type="match status" value="1"/>
</dbReference>
<accession>A0A6S6U7Z5</accession>
<dbReference type="Gene3D" id="1.10.10.10">
    <property type="entry name" value="Winged helix-like DNA-binding domain superfamily/Winged helix DNA-binding domain"/>
    <property type="match status" value="1"/>
</dbReference>
<dbReference type="InterPro" id="IPR039425">
    <property type="entry name" value="RNA_pol_sigma-70-like"/>
</dbReference>
<sequence>MARIATKDEQEALDIVQEAMYKLVQKYSNKSKEEWPGYYFRILHNKINDWHRREKVRNRWRVFITPKTESDTFKIEDAVAQKVEREPEEHFIGSQFSKEVLEAIEGLPRRQQQALTLRIWEGLSVADTATIMQCSEGSVKTHLSRAVHRLRDELEDPFVDRILV</sequence>
<keyword evidence="4" id="KW-0804">Transcription</keyword>
<dbReference type="InterPro" id="IPR013249">
    <property type="entry name" value="RNA_pol_sigma70_r4_t2"/>
</dbReference>
<evidence type="ECO:0000256" key="2">
    <source>
        <dbReference type="ARBA" id="ARBA00023015"/>
    </source>
</evidence>
<dbReference type="InterPro" id="IPR013324">
    <property type="entry name" value="RNA_pol_sigma_r3/r4-like"/>
</dbReference>
<keyword evidence="3" id="KW-0731">Sigma factor</keyword>
<keyword evidence="2" id="KW-0805">Transcription regulation</keyword>
<dbReference type="NCBIfam" id="TIGR02937">
    <property type="entry name" value="sigma70-ECF"/>
    <property type="match status" value="1"/>
</dbReference>
<dbReference type="NCBIfam" id="NF006550">
    <property type="entry name" value="PRK09047.1"/>
    <property type="match status" value="1"/>
</dbReference>
<dbReference type="SUPFAM" id="SSF88946">
    <property type="entry name" value="Sigma2 domain of RNA polymerase sigma factors"/>
    <property type="match status" value="1"/>
</dbReference>
<comment type="similarity">
    <text evidence="1">Belongs to the sigma-70 factor family. ECF subfamily.</text>
</comment>
<name>A0A6S6U7Z5_9GAMM</name>
<dbReference type="GO" id="GO:0003677">
    <property type="term" value="F:DNA binding"/>
    <property type="evidence" value="ECO:0007669"/>
    <property type="project" value="InterPro"/>
</dbReference>
<protein>
    <submittedName>
        <fullName evidence="7">RNA polymerase sigma factor</fullName>
    </submittedName>
</protein>
<reference evidence="7" key="1">
    <citation type="submission" date="2020-01" db="EMBL/GenBank/DDBJ databases">
        <authorList>
            <person name="Meier V. D."/>
            <person name="Meier V D."/>
        </authorList>
    </citation>
    <scope>NUCLEOTIDE SEQUENCE</scope>
    <source>
        <strain evidence="7">HLG_WM_MAG_07</strain>
    </source>
</reference>
<evidence type="ECO:0000256" key="4">
    <source>
        <dbReference type="ARBA" id="ARBA00023163"/>
    </source>
</evidence>
<dbReference type="GO" id="GO:0006352">
    <property type="term" value="P:DNA-templated transcription initiation"/>
    <property type="evidence" value="ECO:0007669"/>
    <property type="project" value="InterPro"/>
</dbReference>
<dbReference type="AlphaFoldDB" id="A0A6S6U7Z5"/>
<feature type="domain" description="RNA polymerase sigma factor 70 region 4 type 2" evidence="6">
    <location>
        <begin position="98"/>
        <end position="149"/>
    </location>
</feature>
<proteinExistence type="inferred from homology"/>
<dbReference type="Pfam" id="PF08281">
    <property type="entry name" value="Sigma70_r4_2"/>
    <property type="match status" value="1"/>
</dbReference>
<dbReference type="InterPro" id="IPR014284">
    <property type="entry name" value="RNA_pol_sigma-70_dom"/>
</dbReference>
<gene>
    <name evidence="7" type="ORF">HELGO_WM8740</name>
</gene>
<dbReference type="GO" id="GO:0016987">
    <property type="term" value="F:sigma factor activity"/>
    <property type="evidence" value="ECO:0007669"/>
    <property type="project" value="UniProtKB-KW"/>
</dbReference>
<evidence type="ECO:0000256" key="3">
    <source>
        <dbReference type="ARBA" id="ARBA00023082"/>
    </source>
</evidence>
<evidence type="ECO:0000256" key="1">
    <source>
        <dbReference type="ARBA" id="ARBA00010641"/>
    </source>
</evidence>
<organism evidence="7">
    <name type="scientific">uncultured Thiotrichaceae bacterium</name>
    <dbReference type="NCBI Taxonomy" id="298394"/>
    <lineage>
        <taxon>Bacteria</taxon>
        <taxon>Pseudomonadati</taxon>
        <taxon>Pseudomonadota</taxon>
        <taxon>Gammaproteobacteria</taxon>
        <taxon>Thiotrichales</taxon>
        <taxon>Thiotrichaceae</taxon>
        <taxon>environmental samples</taxon>
    </lineage>
</organism>
<dbReference type="Pfam" id="PF04542">
    <property type="entry name" value="Sigma70_r2"/>
    <property type="match status" value="1"/>
</dbReference>
<evidence type="ECO:0000313" key="7">
    <source>
        <dbReference type="EMBL" id="CAA6827909.1"/>
    </source>
</evidence>
<dbReference type="InterPro" id="IPR007627">
    <property type="entry name" value="RNA_pol_sigma70_r2"/>
</dbReference>
<dbReference type="SUPFAM" id="SSF88659">
    <property type="entry name" value="Sigma3 and sigma4 domains of RNA polymerase sigma factors"/>
    <property type="match status" value="1"/>
</dbReference>
<dbReference type="PANTHER" id="PTHR43133:SF64">
    <property type="entry name" value="ECF SIGMA FACTOR"/>
    <property type="match status" value="1"/>
</dbReference>
<evidence type="ECO:0000259" key="5">
    <source>
        <dbReference type="Pfam" id="PF04542"/>
    </source>
</evidence>
<dbReference type="InterPro" id="IPR036388">
    <property type="entry name" value="WH-like_DNA-bd_sf"/>
</dbReference>
<dbReference type="InterPro" id="IPR013325">
    <property type="entry name" value="RNA_pol_sigma_r2"/>
</dbReference>
<evidence type="ECO:0000259" key="6">
    <source>
        <dbReference type="Pfam" id="PF08281"/>
    </source>
</evidence>